<organism evidence="7">
    <name type="scientific">Theileria annulata</name>
    <dbReference type="NCBI Taxonomy" id="5874"/>
    <lineage>
        <taxon>Eukaryota</taxon>
        <taxon>Sar</taxon>
        <taxon>Alveolata</taxon>
        <taxon>Apicomplexa</taxon>
        <taxon>Aconoidasida</taxon>
        <taxon>Piroplasmida</taxon>
        <taxon>Theileriidae</taxon>
        <taxon>Theileria</taxon>
    </lineage>
</organism>
<feature type="domain" description="SAP" evidence="5">
    <location>
        <begin position="90"/>
        <end position="124"/>
    </location>
</feature>
<dbReference type="AlphaFoldDB" id="A0A3B0NFJ5"/>
<proteinExistence type="inferred from homology"/>
<dbReference type="SUPFAM" id="SSF68906">
    <property type="entry name" value="SAP domain"/>
    <property type="match status" value="1"/>
</dbReference>
<feature type="region of interest" description="Disordered" evidence="3">
    <location>
        <begin position="124"/>
        <end position="193"/>
    </location>
</feature>
<dbReference type="SMART" id="SM00513">
    <property type="entry name" value="SAP"/>
    <property type="match status" value="1"/>
</dbReference>
<evidence type="ECO:0000256" key="2">
    <source>
        <dbReference type="ARBA" id="ARBA00046328"/>
    </source>
</evidence>
<evidence type="ECO:0000256" key="3">
    <source>
        <dbReference type="SAM" id="MobiDB-lite"/>
    </source>
</evidence>
<accession>A0A3B0NFJ5</accession>
<keyword evidence="1" id="KW-0597">Phosphoprotein</keyword>
<comment type="similarity">
    <text evidence="2">Belongs to the SAP domain-containing ribonucleoprotein family.</text>
</comment>
<dbReference type="GO" id="GO:0016973">
    <property type="term" value="P:poly(A)+ mRNA export from nucleus"/>
    <property type="evidence" value="ECO:0007669"/>
    <property type="project" value="TreeGrafter"/>
</dbReference>
<dbReference type="PANTHER" id="PTHR46551">
    <property type="entry name" value="SAP DOMAIN-CONTAINING RIBONUCLEOPROTEIN"/>
    <property type="match status" value="1"/>
</dbReference>
<dbReference type="PANTHER" id="PTHR46551:SF1">
    <property type="entry name" value="SAP DOMAIN-CONTAINING RIBONUCLEOPROTEIN"/>
    <property type="match status" value="1"/>
</dbReference>
<dbReference type="Gene3D" id="1.10.720.30">
    <property type="entry name" value="SAP domain"/>
    <property type="match status" value="1"/>
</dbReference>
<dbReference type="EMBL" id="UIVT01000003">
    <property type="protein sequence ID" value="SVP93328.1"/>
    <property type="molecule type" value="Genomic_DNA"/>
</dbReference>
<reference evidence="7" key="1">
    <citation type="submission" date="2018-07" db="EMBL/GenBank/DDBJ databases">
        <authorList>
            <person name="Quirk P.G."/>
            <person name="Krulwich T.A."/>
        </authorList>
    </citation>
    <scope>NUCLEOTIDE SEQUENCE</scope>
    <source>
        <strain evidence="7">Anand</strain>
    </source>
</reference>
<evidence type="ECO:0000313" key="7">
    <source>
        <dbReference type="EMBL" id="SVP93328.1"/>
    </source>
</evidence>
<evidence type="ECO:0000256" key="1">
    <source>
        <dbReference type="ARBA" id="ARBA00022553"/>
    </source>
</evidence>
<dbReference type="VEuPathDB" id="PiroplasmaDB:TA05505"/>
<dbReference type="GO" id="GO:0005634">
    <property type="term" value="C:nucleus"/>
    <property type="evidence" value="ECO:0007669"/>
    <property type="project" value="TreeGrafter"/>
</dbReference>
<keyword evidence="4" id="KW-0812">Transmembrane</keyword>
<feature type="transmembrane region" description="Helical" evidence="4">
    <location>
        <begin position="56"/>
        <end position="77"/>
    </location>
</feature>
<keyword evidence="4" id="KW-1133">Transmembrane helix</keyword>
<feature type="compositionally biased region" description="Polar residues" evidence="3">
    <location>
        <begin position="146"/>
        <end position="170"/>
    </location>
</feature>
<sequence length="248" mass="28510">MNGVDLMEWDGYIYNVEGEKCLTYRSRDENLYDYVNEPDSVFVNHQLIKCLSKKELFVRILLYLPLFLAPVFVPLFMDVLYVSERMTMEFENMTLPELKAVLSKNKLETTGKRADLLSRLSNYFKKNNQDNSNQTSKNSKSKAGTKPSNNEAKNSSADSVNGVDSVNTMESSKKTDNKEEKSSYKTQNLSEGKEVTKMSMEERLLLRAKRFNLETKPNSGVKAVKLVLNEDPEALKKRSERFFHTIIN</sequence>
<feature type="compositionally biased region" description="Basic and acidic residues" evidence="3">
    <location>
        <begin position="171"/>
        <end position="183"/>
    </location>
</feature>
<protein>
    <submittedName>
        <fullName evidence="7">SAP domain containing protein, putative</fullName>
    </submittedName>
</protein>
<keyword evidence="4" id="KW-0472">Membrane</keyword>
<evidence type="ECO:0000259" key="5">
    <source>
        <dbReference type="PROSITE" id="PS50800"/>
    </source>
</evidence>
<gene>
    <name evidence="7" type="ORF">TAT_000231900</name>
    <name evidence="6" type="ORF">TAV_000232000</name>
</gene>
<dbReference type="InterPro" id="IPR052240">
    <property type="entry name" value="SAP_domain_ribonucleoprotein"/>
</dbReference>
<dbReference type="PROSITE" id="PS50800">
    <property type="entry name" value="SAP"/>
    <property type="match status" value="1"/>
</dbReference>
<evidence type="ECO:0000256" key="4">
    <source>
        <dbReference type="SAM" id="Phobius"/>
    </source>
</evidence>
<dbReference type="Pfam" id="PF02037">
    <property type="entry name" value="SAP"/>
    <property type="match status" value="1"/>
</dbReference>
<name>A0A3B0NFJ5_THEAN</name>
<feature type="compositionally biased region" description="Low complexity" evidence="3">
    <location>
        <begin position="125"/>
        <end position="142"/>
    </location>
</feature>
<evidence type="ECO:0000313" key="6">
    <source>
        <dbReference type="EMBL" id="SVP92524.1"/>
    </source>
</evidence>
<dbReference type="InterPro" id="IPR003034">
    <property type="entry name" value="SAP_dom"/>
</dbReference>
<dbReference type="EMBL" id="UIVS01000003">
    <property type="protein sequence ID" value="SVP92524.1"/>
    <property type="molecule type" value="Genomic_DNA"/>
</dbReference>
<dbReference type="InterPro" id="IPR036361">
    <property type="entry name" value="SAP_dom_sf"/>
</dbReference>